<sequence>MCDKSLAVVLLSGGLDSATSAAIAAAQGYKLVALSLRYGQLHHKELESAKTIAKELDINSHYIIDVDIAQWGGSSLTDESLSIPLDGVSPHNIPSTYVPGRNTVFIALALSLAEAKGAKAIFLGINMIDYSGYPDCRSEYLKAYQDLANISSKAGIEGNTIELIAPLIKKPKLILFKKLLN</sequence>
<evidence type="ECO:0000256" key="6">
    <source>
        <dbReference type="ARBA" id="ARBA00022840"/>
    </source>
</evidence>
<dbReference type="NCBIfam" id="TIGR00364">
    <property type="entry name" value="7-cyano-7-deazaguanine synthase QueC"/>
    <property type="match status" value="1"/>
</dbReference>
<comment type="similarity">
    <text evidence="7">Belongs to the QueC family.</text>
</comment>
<accession>D3EQS2</accession>
<keyword evidence="4" id="KW-0547">Nucleotide-binding</keyword>
<organism evidence="11">
    <name type="scientific">Atelocyanobacterium thalassa (isolate ALOHA)</name>
    <dbReference type="NCBI Taxonomy" id="1453429"/>
    <lineage>
        <taxon>Bacteria</taxon>
        <taxon>Bacillati</taxon>
        <taxon>Cyanobacteriota</taxon>
        <taxon>Cyanophyceae</taxon>
        <taxon>Oscillatoriophycideae</taxon>
        <taxon>Chroococcales</taxon>
        <taxon>Aphanothecaceae</taxon>
        <taxon>Candidatus Atelocyanobacterium</taxon>
        <taxon>Candidatus Atelocyanobacterium thalassae</taxon>
    </lineage>
</organism>
<evidence type="ECO:0000256" key="8">
    <source>
        <dbReference type="ARBA" id="ARBA00039149"/>
    </source>
</evidence>
<dbReference type="GO" id="GO:0005524">
    <property type="term" value="F:ATP binding"/>
    <property type="evidence" value="ECO:0007669"/>
    <property type="project" value="UniProtKB-KW"/>
</dbReference>
<evidence type="ECO:0000256" key="9">
    <source>
        <dbReference type="ARBA" id="ARBA00047890"/>
    </source>
</evidence>
<evidence type="ECO:0000256" key="7">
    <source>
        <dbReference type="ARBA" id="ARBA00037993"/>
    </source>
</evidence>
<dbReference type="InterPro" id="IPR014729">
    <property type="entry name" value="Rossmann-like_a/b/a_fold"/>
</dbReference>
<dbReference type="Pfam" id="PF06508">
    <property type="entry name" value="QueC"/>
    <property type="match status" value="1"/>
</dbReference>
<keyword evidence="3" id="KW-0479">Metal-binding</keyword>
<evidence type="ECO:0000256" key="5">
    <source>
        <dbReference type="ARBA" id="ARBA00022833"/>
    </source>
</evidence>
<comment type="pathway">
    <text evidence="1">Purine metabolism; 7-cyano-7-deazaguanine biosynthesis.</text>
</comment>
<evidence type="ECO:0000256" key="3">
    <source>
        <dbReference type="ARBA" id="ARBA00022723"/>
    </source>
</evidence>
<dbReference type="PIRSF" id="PIRSF006293">
    <property type="entry name" value="ExsB"/>
    <property type="match status" value="1"/>
</dbReference>
<dbReference type="PATRIC" id="fig|713887.8.peg.1079"/>
<comment type="catalytic activity">
    <reaction evidence="9">
        <text>7-carboxy-7-carbaguanine + NH4(+) + 2 ATP = 7-cyano-7-carbaguanine + 2 AMP + 2 diphosphate + 2 H(+)</text>
        <dbReference type="Rhea" id="RHEA:27982"/>
        <dbReference type="ChEBI" id="CHEBI:15378"/>
        <dbReference type="ChEBI" id="CHEBI:28938"/>
        <dbReference type="ChEBI" id="CHEBI:30616"/>
        <dbReference type="ChEBI" id="CHEBI:33019"/>
        <dbReference type="ChEBI" id="CHEBI:45075"/>
        <dbReference type="ChEBI" id="CHEBI:61036"/>
        <dbReference type="ChEBI" id="CHEBI:456215"/>
        <dbReference type="EC" id="6.3.4.20"/>
    </reaction>
</comment>
<evidence type="ECO:0000256" key="2">
    <source>
        <dbReference type="ARBA" id="ARBA00022598"/>
    </source>
</evidence>
<evidence type="ECO:0000256" key="1">
    <source>
        <dbReference type="ARBA" id="ARBA00005061"/>
    </source>
</evidence>
<keyword evidence="5" id="KW-0862">Zinc</keyword>
<dbReference type="HOGENOM" id="CLU_081854_1_1_3"/>
<dbReference type="EC" id="6.3.4.20" evidence="8"/>
<reference evidence="10 11" key="1">
    <citation type="journal article" date="2010" name="Nature">
        <title>Metabolic streamlining in an open-ocean nitrogen-fixing cyanobacterium.</title>
        <authorList>
            <person name="Tripp H.J."/>
            <person name="Bench S.R."/>
            <person name="Turk K.A."/>
            <person name="Foster R.A."/>
            <person name="Desany B.A."/>
            <person name="Niazi F."/>
            <person name="Affourtit J.P."/>
            <person name="Zehr J.P."/>
        </authorList>
    </citation>
    <scope>NUCLEOTIDE SEQUENCE [LARGE SCALE GENOMIC DNA]</scope>
    <source>
        <strain evidence="11">ALOHA</strain>
    </source>
</reference>
<evidence type="ECO:0000256" key="4">
    <source>
        <dbReference type="ARBA" id="ARBA00022741"/>
    </source>
</evidence>
<evidence type="ECO:0000313" key="10">
    <source>
        <dbReference type="EMBL" id="ADB95822.1"/>
    </source>
</evidence>
<dbReference type="GO" id="GO:0016874">
    <property type="term" value="F:ligase activity"/>
    <property type="evidence" value="ECO:0007669"/>
    <property type="project" value="UniProtKB-KW"/>
</dbReference>
<dbReference type="InterPro" id="IPR018317">
    <property type="entry name" value="QueC"/>
</dbReference>
<dbReference type="Gene3D" id="3.40.50.620">
    <property type="entry name" value="HUPs"/>
    <property type="match status" value="1"/>
</dbReference>
<evidence type="ECO:0000313" key="11">
    <source>
        <dbReference type="Proteomes" id="UP000001405"/>
    </source>
</evidence>
<dbReference type="GO" id="GO:0046872">
    <property type="term" value="F:metal ion binding"/>
    <property type="evidence" value="ECO:0007669"/>
    <property type="project" value="UniProtKB-KW"/>
</dbReference>
<dbReference type="PANTHER" id="PTHR42914:SF1">
    <property type="entry name" value="7-CYANO-7-DEAZAGUANINE SYNTHASE"/>
    <property type="match status" value="1"/>
</dbReference>
<protein>
    <recommendedName>
        <fullName evidence="8">7-cyano-7-deazaguanine synthase</fullName>
        <ecNumber evidence="8">6.3.4.20</ecNumber>
    </recommendedName>
</protein>
<dbReference type="KEGG" id="cyu:UCYN_11530"/>
<keyword evidence="11" id="KW-1185">Reference proteome</keyword>
<dbReference type="SUPFAM" id="SSF52402">
    <property type="entry name" value="Adenine nucleotide alpha hydrolases-like"/>
    <property type="match status" value="1"/>
</dbReference>
<keyword evidence="2" id="KW-0436">Ligase</keyword>
<dbReference type="EMBL" id="CP001842">
    <property type="protein sequence ID" value="ADB95822.1"/>
    <property type="molecule type" value="Genomic_DNA"/>
</dbReference>
<proteinExistence type="inferred from homology"/>
<keyword evidence="6" id="KW-0067">ATP-binding</keyword>
<dbReference type="Proteomes" id="UP000001405">
    <property type="component" value="Chromosome"/>
</dbReference>
<name>D3EQS2_ATETH</name>
<dbReference type="AlphaFoldDB" id="D3EQS2"/>
<gene>
    <name evidence="10" type="ordered locus">UCYN_11530</name>
</gene>
<dbReference type="STRING" id="1453429.UCYN_11530"/>
<dbReference type="PANTHER" id="PTHR42914">
    <property type="entry name" value="7-CYANO-7-DEAZAGUANINE SYNTHASE"/>
    <property type="match status" value="1"/>
</dbReference>